<name>A0AAV3T672_9EURY</name>
<keyword evidence="4 5" id="KW-0472">Membrane</keyword>
<feature type="domain" description="ABC-2 type transporter transmembrane" evidence="6">
    <location>
        <begin position="11"/>
        <end position="194"/>
    </location>
</feature>
<evidence type="ECO:0000256" key="4">
    <source>
        <dbReference type="ARBA" id="ARBA00023136"/>
    </source>
</evidence>
<keyword evidence="3 5" id="KW-1133">Transmembrane helix</keyword>
<feature type="transmembrane region" description="Helical" evidence="5">
    <location>
        <begin position="144"/>
        <end position="171"/>
    </location>
</feature>
<sequence>MHDTARVPWTRQTRTFARRHVRKVLRSKVLLGITVAWPVLWYFLSVLVFVDVPEGGSAGGLKAGLAMTYGLFGAFTITVAVFAGDFARDLDGDRYRKFRAMPIAPTADLAGRLLAGAAFGVASYVVTIAVSIAHGATFGRPDPAALGVLALTLALFCLIAMAAAMLVALVITKPEHMTTIAVIGALIAFYATGFNGVTPGMLAEGADMVNYVPNSLATRIQIAYLSEDASFMTPPAAPDSAKYLGLLGAYAAGLLAISVLIVRRFAYAPE</sequence>
<comment type="subcellular location">
    <subcellularLocation>
        <location evidence="1">Membrane</location>
        <topology evidence="1">Multi-pass membrane protein</topology>
    </subcellularLocation>
</comment>
<accession>A0AAV3T672</accession>
<dbReference type="GO" id="GO:0016020">
    <property type="term" value="C:membrane"/>
    <property type="evidence" value="ECO:0007669"/>
    <property type="project" value="UniProtKB-SubCell"/>
</dbReference>
<evidence type="ECO:0000313" key="7">
    <source>
        <dbReference type="EMBL" id="GAA0662621.1"/>
    </source>
</evidence>
<evidence type="ECO:0000313" key="8">
    <source>
        <dbReference type="Proteomes" id="UP001500420"/>
    </source>
</evidence>
<feature type="transmembrane region" description="Helical" evidence="5">
    <location>
        <begin position="178"/>
        <end position="198"/>
    </location>
</feature>
<dbReference type="InterPro" id="IPR013525">
    <property type="entry name" value="ABC2_TM"/>
</dbReference>
<reference evidence="7 8" key="1">
    <citation type="journal article" date="2019" name="Int. J. Syst. Evol. Microbiol.">
        <title>The Global Catalogue of Microorganisms (GCM) 10K type strain sequencing project: providing services to taxonomists for standard genome sequencing and annotation.</title>
        <authorList>
            <consortium name="The Broad Institute Genomics Platform"/>
            <consortium name="The Broad Institute Genome Sequencing Center for Infectious Disease"/>
            <person name="Wu L."/>
            <person name="Ma J."/>
        </authorList>
    </citation>
    <scope>NUCLEOTIDE SEQUENCE [LARGE SCALE GENOMIC DNA]</scope>
    <source>
        <strain evidence="7 8">JCM 16328</strain>
    </source>
</reference>
<dbReference type="AlphaFoldDB" id="A0AAV3T672"/>
<proteinExistence type="predicted"/>
<evidence type="ECO:0000256" key="2">
    <source>
        <dbReference type="ARBA" id="ARBA00022692"/>
    </source>
</evidence>
<feature type="transmembrane region" description="Helical" evidence="5">
    <location>
        <begin position="243"/>
        <end position="262"/>
    </location>
</feature>
<evidence type="ECO:0000256" key="5">
    <source>
        <dbReference type="SAM" id="Phobius"/>
    </source>
</evidence>
<keyword evidence="2 5" id="KW-0812">Transmembrane</keyword>
<evidence type="ECO:0000259" key="6">
    <source>
        <dbReference type="Pfam" id="PF01061"/>
    </source>
</evidence>
<keyword evidence="8" id="KW-1185">Reference proteome</keyword>
<dbReference type="GO" id="GO:0140359">
    <property type="term" value="F:ABC-type transporter activity"/>
    <property type="evidence" value="ECO:0007669"/>
    <property type="project" value="InterPro"/>
</dbReference>
<feature type="transmembrane region" description="Helical" evidence="5">
    <location>
        <begin position="69"/>
        <end position="88"/>
    </location>
</feature>
<feature type="transmembrane region" description="Helical" evidence="5">
    <location>
        <begin position="29"/>
        <end position="49"/>
    </location>
</feature>
<evidence type="ECO:0000256" key="1">
    <source>
        <dbReference type="ARBA" id="ARBA00004141"/>
    </source>
</evidence>
<protein>
    <submittedName>
        <fullName evidence="7">ABC transporter permease</fullName>
    </submittedName>
</protein>
<dbReference type="EMBL" id="BAAADV010000001">
    <property type="protein sequence ID" value="GAA0662621.1"/>
    <property type="molecule type" value="Genomic_DNA"/>
</dbReference>
<dbReference type="Proteomes" id="UP001500420">
    <property type="component" value="Unassembled WGS sequence"/>
</dbReference>
<organism evidence="7 8">
    <name type="scientific">Natronoarchaeum mannanilyticum</name>
    <dbReference type="NCBI Taxonomy" id="926360"/>
    <lineage>
        <taxon>Archaea</taxon>
        <taxon>Methanobacteriati</taxon>
        <taxon>Methanobacteriota</taxon>
        <taxon>Stenosarchaea group</taxon>
        <taxon>Halobacteria</taxon>
        <taxon>Halobacteriales</taxon>
        <taxon>Natronoarchaeaceae</taxon>
    </lineage>
</organism>
<gene>
    <name evidence="7" type="ORF">GCM10009020_03930</name>
</gene>
<dbReference type="Pfam" id="PF01061">
    <property type="entry name" value="ABC2_membrane"/>
    <property type="match status" value="1"/>
</dbReference>
<feature type="transmembrane region" description="Helical" evidence="5">
    <location>
        <begin position="109"/>
        <end position="132"/>
    </location>
</feature>
<evidence type="ECO:0000256" key="3">
    <source>
        <dbReference type="ARBA" id="ARBA00022989"/>
    </source>
</evidence>
<comment type="caution">
    <text evidence="7">The sequence shown here is derived from an EMBL/GenBank/DDBJ whole genome shotgun (WGS) entry which is preliminary data.</text>
</comment>